<dbReference type="PANTHER" id="PTHR44591:SF3">
    <property type="entry name" value="RESPONSE REGULATORY DOMAIN-CONTAINING PROTEIN"/>
    <property type="match status" value="1"/>
</dbReference>
<organism evidence="4 5">
    <name type="scientific">Opitutus terrae (strain DSM 11246 / JCM 15787 / PB90-1)</name>
    <dbReference type="NCBI Taxonomy" id="452637"/>
    <lineage>
        <taxon>Bacteria</taxon>
        <taxon>Pseudomonadati</taxon>
        <taxon>Verrucomicrobiota</taxon>
        <taxon>Opitutia</taxon>
        <taxon>Opitutales</taxon>
        <taxon>Opitutaceae</taxon>
        <taxon>Opitutus</taxon>
    </lineage>
</organism>
<evidence type="ECO:0000313" key="5">
    <source>
        <dbReference type="Proteomes" id="UP000007013"/>
    </source>
</evidence>
<keyword evidence="1 2" id="KW-0597">Phosphoprotein</keyword>
<name>B1ZPM9_OPITP</name>
<evidence type="ECO:0000259" key="3">
    <source>
        <dbReference type="PROSITE" id="PS50110"/>
    </source>
</evidence>
<sequence>MPLRILTVDDSRTVRIIIRNAFKRFDCEIIEAGNGLEGLEKAKSKPDLVLLDITMPTMDGLGMLEGLRANPELQDLPVIMLTAEGQKSTADQTVALGSRGYVVKPFTNEMLIQQVSKVVSLVEKQPVAS</sequence>
<evidence type="ECO:0000313" key="4">
    <source>
        <dbReference type="EMBL" id="ACB74548.1"/>
    </source>
</evidence>
<reference evidence="4 5" key="1">
    <citation type="journal article" date="2011" name="J. Bacteriol.">
        <title>Genome sequence of the verrucomicrobium Opitutus terrae PB90-1, an abundant inhabitant of rice paddy soil ecosystems.</title>
        <authorList>
            <person name="van Passel M.W."/>
            <person name="Kant R."/>
            <person name="Palva A."/>
            <person name="Copeland A."/>
            <person name="Lucas S."/>
            <person name="Lapidus A."/>
            <person name="Glavina del Rio T."/>
            <person name="Pitluck S."/>
            <person name="Goltsman E."/>
            <person name="Clum A."/>
            <person name="Sun H."/>
            <person name="Schmutz J."/>
            <person name="Larimer F.W."/>
            <person name="Land M.L."/>
            <person name="Hauser L."/>
            <person name="Kyrpides N."/>
            <person name="Mikhailova N."/>
            <person name="Richardson P.P."/>
            <person name="Janssen P.H."/>
            <person name="de Vos W.M."/>
            <person name="Smidt H."/>
        </authorList>
    </citation>
    <scope>NUCLEOTIDE SEQUENCE [LARGE SCALE GENOMIC DNA]</scope>
    <source>
        <strain evidence="5">DSM 11246 / JCM 15787 / PB90-1</strain>
    </source>
</reference>
<dbReference type="RefSeq" id="WP_012374086.1">
    <property type="nucleotide sequence ID" value="NC_010571.1"/>
</dbReference>
<dbReference type="SMART" id="SM00448">
    <property type="entry name" value="REC"/>
    <property type="match status" value="1"/>
</dbReference>
<dbReference type="Gene3D" id="3.40.50.2300">
    <property type="match status" value="1"/>
</dbReference>
<keyword evidence="5" id="KW-1185">Reference proteome</keyword>
<dbReference type="InterPro" id="IPR001789">
    <property type="entry name" value="Sig_transdc_resp-reg_receiver"/>
</dbReference>
<evidence type="ECO:0000256" key="1">
    <source>
        <dbReference type="ARBA" id="ARBA00022553"/>
    </source>
</evidence>
<proteinExistence type="predicted"/>
<dbReference type="PANTHER" id="PTHR44591">
    <property type="entry name" value="STRESS RESPONSE REGULATOR PROTEIN 1"/>
    <property type="match status" value="1"/>
</dbReference>
<protein>
    <submittedName>
        <fullName evidence="4">Response regulator receiver protein</fullName>
    </submittedName>
</protein>
<dbReference type="GO" id="GO:0000160">
    <property type="term" value="P:phosphorelay signal transduction system"/>
    <property type="evidence" value="ECO:0007669"/>
    <property type="project" value="InterPro"/>
</dbReference>
<feature type="domain" description="Response regulatory" evidence="3">
    <location>
        <begin position="4"/>
        <end position="119"/>
    </location>
</feature>
<dbReference type="AlphaFoldDB" id="B1ZPM9"/>
<dbReference type="InterPro" id="IPR050595">
    <property type="entry name" value="Bact_response_regulator"/>
</dbReference>
<dbReference type="Pfam" id="PF00072">
    <property type="entry name" value="Response_reg"/>
    <property type="match status" value="1"/>
</dbReference>
<dbReference type="STRING" id="452637.Oter_1263"/>
<dbReference type="InterPro" id="IPR011006">
    <property type="entry name" value="CheY-like_superfamily"/>
</dbReference>
<dbReference type="eggNOG" id="COG0745">
    <property type="taxonomic scope" value="Bacteria"/>
</dbReference>
<dbReference type="KEGG" id="ote:Oter_1263"/>
<feature type="modified residue" description="4-aspartylphosphate" evidence="2">
    <location>
        <position position="52"/>
    </location>
</feature>
<gene>
    <name evidence="4" type="ordered locus">Oter_1263</name>
</gene>
<dbReference type="HOGENOM" id="CLU_000445_69_17_0"/>
<dbReference type="PROSITE" id="PS50110">
    <property type="entry name" value="RESPONSE_REGULATORY"/>
    <property type="match status" value="1"/>
</dbReference>
<dbReference type="Proteomes" id="UP000007013">
    <property type="component" value="Chromosome"/>
</dbReference>
<dbReference type="SUPFAM" id="SSF52172">
    <property type="entry name" value="CheY-like"/>
    <property type="match status" value="1"/>
</dbReference>
<accession>B1ZPM9</accession>
<dbReference type="EMBL" id="CP001032">
    <property type="protein sequence ID" value="ACB74548.1"/>
    <property type="molecule type" value="Genomic_DNA"/>
</dbReference>
<evidence type="ECO:0000256" key="2">
    <source>
        <dbReference type="PROSITE-ProRule" id="PRU00169"/>
    </source>
</evidence>
<dbReference type="OrthoDB" id="9790669at2"/>